<reference evidence="3 5" key="2">
    <citation type="journal article" date="2020" name="Int. J. Syst. Evol. Microbiol.">
        <title>Vagococcus xieshaowenii sp. nov., isolated from snow finch (Montifringilla taczanowskii) cloacal content.</title>
        <authorList>
            <person name="Ge Y."/>
            <person name="Yang J."/>
            <person name="Lai X.H."/>
            <person name="Zhang G."/>
            <person name="Jin D."/>
            <person name="Lu S."/>
            <person name="Wang B."/>
            <person name="Huang Y."/>
            <person name="Huang Y."/>
            <person name="Ren Z."/>
            <person name="Zhang X."/>
            <person name="Xu J."/>
        </authorList>
    </citation>
    <scope>NUCLEOTIDE SEQUENCE [LARGE SCALE GENOMIC DNA]</scope>
    <source>
        <strain evidence="5">personal::cf-49</strain>
        <strain evidence="3">Personal::cf-49</strain>
    </source>
</reference>
<dbReference type="Gene3D" id="2.60.40.3320">
    <property type="match status" value="1"/>
</dbReference>
<feature type="region of interest" description="Disordered" evidence="1">
    <location>
        <begin position="1"/>
        <end position="22"/>
    </location>
</feature>
<dbReference type="EMBL" id="CP038865">
    <property type="protein sequence ID" value="QCA28262.1"/>
    <property type="molecule type" value="Genomic_DNA"/>
</dbReference>
<dbReference type="Pfam" id="PF18667">
    <property type="entry name" value="BppU_IgG"/>
    <property type="match status" value="1"/>
</dbReference>
<gene>
    <name evidence="4" type="ORF">E4031_04810</name>
    <name evidence="3" type="ORF">E4Z98_02630</name>
</gene>
<evidence type="ECO:0000313" key="3">
    <source>
        <dbReference type="EMBL" id="QCA28262.1"/>
    </source>
</evidence>
<reference evidence="4 6" key="1">
    <citation type="submission" date="2019-03" db="EMBL/GenBank/DDBJ databases">
        <title>Vagococcus sp. was isolated fron gut of Carduelis flavirostris.</title>
        <authorList>
            <person name="Ge Y."/>
        </authorList>
    </citation>
    <scope>NUCLEOTIDE SEQUENCE [LARGE SCALE GENOMIC DNA]</scope>
    <source>
        <strain evidence="4 6">CF-210</strain>
    </source>
</reference>
<evidence type="ECO:0000313" key="6">
    <source>
        <dbReference type="Proteomes" id="UP000297725"/>
    </source>
</evidence>
<sequence length="263" mass="29591">MNKANVEYKDPTPNNFPDDYDRNKVDGRVIVRSNAIANKMYGIDTREAMVQGIEIGATIAQEAVDFSHQTGERQTEVEEKFNELNQRYDEQIAGNTDIDEVIDARYSDITNITFTTLKRRLDYSDNAIYWRVPSGFKFMIAHDSEYQPEVSVTAYKNSIGTEANGLDTSETFGGDTITEVPTYVTHDRQLTTVEMPEAFTLIGEIIVVNKNTLLIIQEENVLCFTVNSTTIISGSFDNNINAPKNLQIKGLSDTSVGLFWERG</sequence>
<dbReference type="InterPro" id="IPR041531">
    <property type="entry name" value="BppU_IgG"/>
</dbReference>
<evidence type="ECO:0000259" key="2">
    <source>
        <dbReference type="Pfam" id="PF18667"/>
    </source>
</evidence>
<protein>
    <recommendedName>
        <fullName evidence="2">Baseplate upper protein immunoglobulin like domain-containing protein</fullName>
    </recommendedName>
</protein>
<keyword evidence="5" id="KW-1185">Reference proteome</keyword>
<dbReference type="AlphaFoldDB" id="A0AAJ5EGF6"/>
<dbReference type="EMBL" id="SRHU01000018">
    <property type="protein sequence ID" value="TFZ41917.1"/>
    <property type="molecule type" value="Genomic_DNA"/>
</dbReference>
<dbReference type="Proteomes" id="UP000297725">
    <property type="component" value="Unassembled WGS sequence"/>
</dbReference>
<name>A0AAJ5EGF6_9ENTE</name>
<accession>A0AAJ5EGF6</accession>
<organism evidence="4 6">
    <name type="scientific">Vagococcus xieshaowenii</name>
    <dbReference type="NCBI Taxonomy" id="2562451"/>
    <lineage>
        <taxon>Bacteria</taxon>
        <taxon>Bacillati</taxon>
        <taxon>Bacillota</taxon>
        <taxon>Bacilli</taxon>
        <taxon>Lactobacillales</taxon>
        <taxon>Enterococcaceae</taxon>
        <taxon>Vagococcus</taxon>
    </lineage>
</organism>
<feature type="compositionally biased region" description="Basic and acidic residues" evidence="1">
    <location>
        <begin position="1"/>
        <end position="10"/>
    </location>
</feature>
<dbReference type="RefSeq" id="WP_135254305.1">
    <property type="nucleotide sequence ID" value="NZ_CP038865.1"/>
</dbReference>
<evidence type="ECO:0000313" key="4">
    <source>
        <dbReference type="EMBL" id="TFZ41917.1"/>
    </source>
</evidence>
<feature type="domain" description="Baseplate upper protein immunoglobulin like" evidence="2">
    <location>
        <begin position="134"/>
        <end position="211"/>
    </location>
</feature>
<evidence type="ECO:0000313" key="5">
    <source>
        <dbReference type="Proteomes" id="UP000296883"/>
    </source>
</evidence>
<dbReference type="Proteomes" id="UP000296883">
    <property type="component" value="Chromosome"/>
</dbReference>
<evidence type="ECO:0000256" key="1">
    <source>
        <dbReference type="SAM" id="MobiDB-lite"/>
    </source>
</evidence>
<proteinExistence type="predicted"/>